<dbReference type="Pfam" id="PF06985">
    <property type="entry name" value="HET"/>
    <property type="match status" value="1"/>
</dbReference>
<dbReference type="OrthoDB" id="5362512at2759"/>
<dbReference type="PANTHER" id="PTHR33112">
    <property type="entry name" value="DOMAIN PROTEIN, PUTATIVE-RELATED"/>
    <property type="match status" value="1"/>
</dbReference>
<evidence type="ECO:0000313" key="3">
    <source>
        <dbReference type="Proteomes" id="UP000235672"/>
    </source>
</evidence>
<dbReference type="EMBL" id="KZ613468">
    <property type="protein sequence ID" value="PMD26339.1"/>
    <property type="molecule type" value="Genomic_DNA"/>
</dbReference>
<name>A0A2J6QJ94_9HELO</name>
<dbReference type="InterPro" id="IPR010730">
    <property type="entry name" value="HET"/>
</dbReference>
<organism evidence="2 3">
    <name type="scientific">Hyaloscypha hepaticicola</name>
    <dbReference type="NCBI Taxonomy" id="2082293"/>
    <lineage>
        <taxon>Eukaryota</taxon>
        <taxon>Fungi</taxon>
        <taxon>Dikarya</taxon>
        <taxon>Ascomycota</taxon>
        <taxon>Pezizomycotina</taxon>
        <taxon>Leotiomycetes</taxon>
        <taxon>Helotiales</taxon>
        <taxon>Hyaloscyphaceae</taxon>
        <taxon>Hyaloscypha</taxon>
    </lineage>
</organism>
<proteinExistence type="predicted"/>
<sequence>MSRTLCTACQERLEEYFAPATSASSLSLSSYIHKAEDCSLREFVETGDNDRHVNASLESSVEKEARLILDQWNDTESPGILWAAARVADISESLSLQASAPQPIIEQPVLPYKIAFCQAGSIWTDSPVWEHHNTSSVGALLPTISKWLKDCYSSVDHHTCHDKPPRKKCQLPSRVIDVGPSNGSKAPYLLESNGSYGSYVVLSYCWGNYQPFVTNSETLEQNLQYISLLSLPKTFRDAIYITRGLGIRYLWIDSLCILQGNALDWESESANMIRVYQNATLALAATAAIDSRQGCSFKRQASSLNLRINEFPDPSTIYVRKVPTENTLRQSILEAPLNQRAWVLQELLLSSRVIHFAQDQMYWQCSSRLASEDGLLDCGLVNNTVLGGKEKHSSGDLWRQSRIFGLVGNLTSKIDWWDVEISRDYWWTIVEEYSRRSLTHRRDRLPALAGWTEFFRIRTGDSPLAGLWQEDLLFGLMWQVREPVESSLSSDIPSWSWASIEGPVERCPVQKMILTGATSFRNHRYVAYRTKVKACTIKWAGVPLVSRITKGELVFSGRSTRVYISISWCDESASTPSSTSLSAIDQDTAQWYYSGLKRPCLLFADAPCSQPVGLAGFDYTSSSYLKCHIECLIISFSSPFKDSSLGNSTSDASFHEVLLLETCPDWPFHRRIGAGIIFGDSDAFDGELIQNFRII</sequence>
<protein>
    <submittedName>
        <fullName evidence="2">HET-domain-containing protein</fullName>
    </submittedName>
</protein>
<feature type="domain" description="Heterokaryon incompatibility" evidence="1">
    <location>
        <begin position="199"/>
        <end position="346"/>
    </location>
</feature>
<reference evidence="2 3" key="1">
    <citation type="submission" date="2016-05" db="EMBL/GenBank/DDBJ databases">
        <title>A degradative enzymes factory behind the ericoid mycorrhizal symbiosis.</title>
        <authorList>
            <consortium name="DOE Joint Genome Institute"/>
            <person name="Martino E."/>
            <person name="Morin E."/>
            <person name="Grelet G."/>
            <person name="Kuo A."/>
            <person name="Kohler A."/>
            <person name="Daghino S."/>
            <person name="Barry K."/>
            <person name="Choi C."/>
            <person name="Cichocki N."/>
            <person name="Clum A."/>
            <person name="Copeland A."/>
            <person name="Hainaut M."/>
            <person name="Haridas S."/>
            <person name="Labutti K."/>
            <person name="Lindquist E."/>
            <person name="Lipzen A."/>
            <person name="Khouja H.-R."/>
            <person name="Murat C."/>
            <person name="Ohm R."/>
            <person name="Olson A."/>
            <person name="Spatafora J."/>
            <person name="Veneault-Fourrey C."/>
            <person name="Henrissat B."/>
            <person name="Grigoriev I."/>
            <person name="Martin F."/>
            <person name="Perotto S."/>
        </authorList>
    </citation>
    <scope>NUCLEOTIDE SEQUENCE [LARGE SCALE GENOMIC DNA]</scope>
    <source>
        <strain evidence="2 3">UAMH 7357</strain>
    </source>
</reference>
<evidence type="ECO:0000259" key="1">
    <source>
        <dbReference type="Pfam" id="PF06985"/>
    </source>
</evidence>
<accession>A0A2J6QJ94</accession>
<evidence type="ECO:0000313" key="2">
    <source>
        <dbReference type="EMBL" id="PMD26339.1"/>
    </source>
</evidence>
<dbReference type="AlphaFoldDB" id="A0A2J6QJ94"/>
<dbReference type="Proteomes" id="UP000235672">
    <property type="component" value="Unassembled WGS sequence"/>
</dbReference>
<keyword evidence="3" id="KW-1185">Reference proteome</keyword>
<gene>
    <name evidence="2" type="ORF">NA56DRAFT_744513</name>
</gene>
<dbReference type="STRING" id="1745343.A0A2J6QJ94"/>
<dbReference type="PANTHER" id="PTHR33112:SF15">
    <property type="entry name" value="HETEROKARYON INCOMPATIBILITY DOMAIN-CONTAINING PROTEIN"/>
    <property type="match status" value="1"/>
</dbReference>